<keyword evidence="3" id="KW-1185">Reference proteome</keyword>
<protein>
    <submittedName>
        <fullName evidence="2">Uncharacterized protein</fullName>
    </submittedName>
</protein>
<sequence length="170" mass="19243">MLERQLHWAAPPNRTLGRKKSKYESTDPSCVLSSVDSDCSPRIGTRGSDRVTSSLFQTHANRTSNGSDGLRKHTGGFRCATLQTGDHHSHLHVLRSRRGTKDQRVSSRSDGCVSPHTLYSCTSPLDVFHTRFRCDEAQGRWLSYAKRFYRQTDTRRSTKTDAEGAILRLY</sequence>
<dbReference type="RefSeq" id="XP_060451329.1">
    <property type="nucleotide sequence ID" value="XM_060589213.1"/>
</dbReference>
<organism evidence="2 3">
    <name type="scientific">Colletotrichum phormii</name>
    <dbReference type="NCBI Taxonomy" id="359342"/>
    <lineage>
        <taxon>Eukaryota</taxon>
        <taxon>Fungi</taxon>
        <taxon>Dikarya</taxon>
        <taxon>Ascomycota</taxon>
        <taxon>Pezizomycotina</taxon>
        <taxon>Sordariomycetes</taxon>
        <taxon>Hypocreomycetidae</taxon>
        <taxon>Glomerellales</taxon>
        <taxon>Glomerellaceae</taxon>
        <taxon>Colletotrichum</taxon>
        <taxon>Colletotrichum acutatum species complex</taxon>
    </lineage>
</organism>
<dbReference type="EMBL" id="JAHMHQ010000001">
    <property type="protein sequence ID" value="KAK1655285.1"/>
    <property type="molecule type" value="Genomic_DNA"/>
</dbReference>
<comment type="caution">
    <text evidence="2">The sequence shown here is derived from an EMBL/GenBank/DDBJ whole genome shotgun (WGS) entry which is preliminary data.</text>
</comment>
<reference evidence="2" key="1">
    <citation type="submission" date="2021-06" db="EMBL/GenBank/DDBJ databases">
        <title>Comparative genomics, transcriptomics and evolutionary studies reveal genomic signatures of adaptation to plant cell wall in hemibiotrophic fungi.</title>
        <authorList>
            <consortium name="DOE Joint Genome Institute"/>
            <person name="Baroncelli R."/>
            <person name="Diaz J.F."/>
            <person name="Benocci T."/>
            <person name="Peng M."/>
            <person name="Battaglia E."/>
            <person name="Haridas S."/>
            <person name="Andreopoulos W."/>
            <person name="Labutti K."/>
            <person name="Pangilinan J."/>
            <person name="Floch G.L."/>
            <person name="Makela M.R."/>
            <person name="Henrissat B."/>
            <person name="Grigoriev I.V."/>
            <person name="Crouch J.A."/>
            <person name="De Vries R.P."/>
            <person name="Sukno S.A."/>
            <person name="Thon M.R."/>
        </authorList>
    </citation>
    <scope>NUCLEOTIDE SEQUENCE</scope>
    <source>
        <strain evidence="2">CBS 102054</strain>
    </source>
</reference>
<feature type="region of interest" description="Disordered" evidence="1">
    <location>
        <begin position="1"/>
        <end position="28"/>
    </location>
</feature>
<evidence type="ECO:0000256" key="1">
    <source>
        <dbReference type="SAM" id="MobiDB-lite"/>
    </source>
</evidence>
<dbReference type="AlphaFoldDB" id="A0AAJ0A642"/>
<evidence type="ECO:0000313" key="2">
    <source>
        <dbReference type="EMBL" id="KAK1655285.1"/>
    </source>
</evidence>
<accession>A0AAJ0A642</accession>
<proteinExistence type="predicted"/>
<gene>
    <name evidence="2" type="ORF">BDP81DRAFT_412388</name>
</gene>
<dbReference type="GeneID" id="85474075"/>
<evidence type="ECO:0000313" key="3">
    <source>
        <dbReference type="Proteomes" id="UP001243989"/>
    </source>
</evidence>
<dbReference type="Proteomes" id="UP001243989">
    <property type="component" value="Unassembled WGS sequence"/>
</dbReference>
<name>A0AAJ0A642_9PEZI</name>